<keyword evidence="2" id="KW-0732">Signal</keyword>
<dbReference type="OrthoDB" id="5520787at2"/>
<comment type="caution">
    <text evidence="3">The sequence shown here is derived from an EMBL/GenBank/DDBJ whole genome shotgun (WGS) entry which is preliminary data.</text>
</comment>
<feature type="compositionally biased region" description="Low complexity" evidence="1">
    <location>
        <begin position="56"/>
        <end position="77"/>
    </location>
</feature>
<protein>
    <recommendedName>
        <fullName evidence="5">Secreted protein</fullName>
    </recommendedName>
</protein>
<sequence length="208" mass="20319">MMFSPRTLSTATGALALLVQAACSGAVIMDGGGGGAGGAGSAGSASSPDATTTSVGPWAPTGPAPTTSAGPAPTTSGGAAPGANAIVFGDSTVTFRIASLALSCSDPDANPTYSPCSDWWDLELRMPESMFAVGEVDTASGDLSIFGTSFRADCSSAAAVSGGGDAGFGRLTITAIDATSVTFELSDVGPLFAEQDPNGRHVAARCAE</sequence>
<dbReference type="AlphaFoldDB" id="A0A150QK33"/>
<dbReference type="Proteomes" id="UP000075260">
    <property type="component" value="Unassembled WGS sequence"/>
</dbReference>
<evidence type="ECO:0000313" key="4">
    <source>
        <dbReference type="Proteomes" id="UP000075260"/>
    </source>
</evidence>
<accession>A0A150QK33</accession>
<gene>
    <name evidence="3" type="ORF">BE15_24505</name>
</gene>
<evidence type="ECO:0008006" key="5">
    <source>
        <dbReference type="Google" id="ProtNLM"/>
    </source>
</evidence>
<evidence type="ECO:0000256" key="2">
    <source>
        <dbReference type="SAM" id="SignalP"/>
    </source>
</evidence>
<feature type="region of interest" description="Disordered" evidence="1">
    <location>
        <begin position="35"/>
        <end position="77"/>
    </location>
</feature>
<dbReference type="EMBL" id="JEMA01000580">
    <property type="protein sequence ID" value="KYF68310.1"/>
    <property type="molecule type" value="Genomic_DNA"/>
</dbReference>
<name>A0A150QK33_SORCE</name>
<feature type="signal peptide" evidence="2">
    <location>
        <begin position="1"/>
        <end position="21"/>
    </location>
</feature>
<dbReference type="RefSeq" id="WP_061609186.1">
    <property type="nucleotide sequence ID" value="NZ_JEMA01000580.1"/>
</dbReference>
<proteinExistence type="predicted"/>
<feature type="chain" id="PRO_5007567060" description="Secreted protein" evidence="2">
    <location>
        <begin position="22"/>
        <end position="208"/>
    </location>
</feature>
<reference evidence="3 4" key="1">
    <citation type="submission" date="2014-02" db="EMBL/GenBank/DDBJ databases">
        <title>The small core and large imbalanced accessory genome model reveals a collaborative survival strategy of Sorangium cellulosum strains in nature.</title>
        <authorList>
            <person name="Han K."/>
            <person name="Peng R."/>
            <person name="Blom J."/>
            <person name="Li Y.-Z."/>
        </authorList>
    </citation>
    <scope>NUCLEOTIDE SEQUENCE [LARGE SCALE GENOMIC DNA]</scope>
    <source>
        <strain evidence="3 4">So0008-312</strain>
    </source>
</reference>
<organism evidence="3 4">
    <name type="scientific">Sorangium cellulosum</name>
    <name type="common">Polyangium cellulosum</name>
    <dbReference type="NCBI Taxonomy" id="56"/>
    <lineage>
        <taxon>Bacteria</taxon>
        <taxon>Pseudomonadati</taxon>
        <taxon>Myxococcota</taxon>
        <taxon>Polyangia</taxon>
        <taxon>Polyangiales</taxon>
        <taxon>Polyangiaceae</taxon>
        <taxon>Sorangium</taxon>
    </lineage>
</organism>
<evidence type="ECO:0000313" key="3">
    <source>
        <dbReference type="EMBL" id="KYF68310.1"/>
    </source>
</evidence>
<evidence type="ECO:0000256" key="1">
    <source>
        <dbReference type="SAM" id="MobiDB-lite"/>
    </source>
</evidence>